<accession>X0TFF5</accession>
<protein>
    <submittedName>
        <fullName evidence="1">Uncharacterized protein</fullName>
    </submittedName>
</protein>
<organism evidence="1">
    <name type="scientific">marine sediment metagenome</name>
    <dbReference type="NCBI Taxonomy" id="412755"/>
    <lineage>
        <taxon>unclassified sequences</taxon>
        <taxon>metagenomes</taxon>
        <taxon>ecological metagenomes</taxon>
    </lineage>
</organism>
<feature type="non-terminal residue" evidence="1">
    <location>
        <position position="1"/>
    </location>
</feature>
<dbReference type="AlphaFoldDB" id="X0TFF5"/>
<dbReference type="EMBL" id="BARS01017516">
    <property type="protein sequence ID" value="GAF86021.1"/>
    <property type="molecule type" value="Genomic_DNA"/>
</dbReference>
<proteinExistence type="predicted"/>
<evidence type="ECO:0000313" key="1">
    <source>
        <dbReference type="EMBL" id="GAF86021.1"/>
    </source>
</evidence>
<gene>
    <name evidence="1" type="ORF">S01H1_28643</name>
</gene>
<sequence length="73" mass="8249">DPIMGDVESQPVSQLCKRFGIEGKAKVSNMIVTVKRRFQAAMSSRVRQHVDSDEEVKQEIQDLMKILSKNCAI</sequence>
<reference evidence="1" key="1">
    <citation type="journal article" date="2014" name="Front. Microbiol.">
        <title>High frequency of phylogenetically diverse reductive dehalogenase-homologous genes in deep subseafloor sedimentary metagenomes.</title>
        <authorList>
            <person name="Kawai M."/>
            <person name="Futagami T."/>
            <person name="Toyoda A."/>
            <person name="Takaki Y."/>
            <person name="Nishi S."/>
            <person name="Hori S."/>
            <person name="Arai W."/>
            <person name="Tsubouchi T."/>
            <person name="Morono Y."/>
            <person name="Uchiyama I."/>
            <person name="Ito T."/>
            <person name="Fujiyama A."/>
            <person name="Inagaki F."/>
            <person name="Takami H."/>
        </authorList>
    </citation>
    <scope>NUCLEOTIDE SEQUENCE</scope>
    <source>
        <strain evidence="1">Expedition CK06-06</strain>
    </source>
</reference>
<name>X0TFF5_9ZZZZ</name>
<comment type="caution">
    <text evidence="1">The sequence shown here is derived from an EMBL/GenBank/DDBJ whole genome shotgun (WGS) entry which is preliminary data.</text>
</comment>